<dbReference type="AlphaFoldDB" id="A0A5B7I550"/>
<comment type="caution">
    <text evidence="1">The sequence shown here is derived from an EMBL/GenBank/DDBJ whole genome shotgun (WGS) entry which is preliminary data.</text>
</comment>
<dbReference type="Proteomes" id="UP000324222">
    <property type="component" value="Unassembled WGS sequence"/>
</dbReference>
<evidence type="ECO:0000313" key="1">
    <source>
        <dbReference type="EMBL" id="MPC77265.1"/>
    </source>
</evidence>
<sequence>MSSPLSSLPLCLPVYQTSENPCFCLVSLVSSCAARPSPSLPCSVSPSSLFFPLSLPLLRSVTFRTRLPFPRYPSSFTSSPSPRPIRLTSLPIHSSPTRVKPIQHTVHKPPPPYRLQFTNQHANTHCSNRTHYSARNTHICNTSHFTTHSTVIVSLNGNIIKL</sequence>
<keyword evidence="2" id="KW-1185">Reference proteome</keyword>
<dbReference type="EMBL" id="VSRR010045427">
    <property type="protein sequence ID" value="MPC77265.1"/>
    <property type="molecule type" value="Genomic_DNA"/>
</dbReference>
<evidence type="ECO:0000313" key="2">
    <source>
        <dbReference type="Proteomes" id="UP000324222"/>
    </source>
</evidence>
<gene>
    <name evidence="1" type="ORF">E2C01_071716</name>
</gene>
<proteinExistence type="predicted"/>
<reference evidence="1 2" key="1">
    <citation type="submission" date="2019-05" db="EMBL/GenBank/DDBJ databases">
        <title>Another draft genome of Portunus trituberculatus and its Hox gene families provides insights of decapod evolution.</title>
        <authorList>
            <person name="Jeong J.-H."/>
            <person name="Song I."/>
            <person name="Kim S."/>
            <person name="Choi T."/>
            <person name="Kim D."/>
            <person name="Ryu S."/>
            <person name="Kim W."/>
        </authorList>
    </citation>
    <scope>NUCLEOTIDE SEQUENCE [LARGE SCALE GENOMIC DNA]</scope>
    <source>
        <tissue evidence="1">Muscle</tissue>
    </source>
</reference>
<name>A0A5B7I550_PORTR</name>
<accession>A0A5B7I550</accession>
<organism evidence="1 2">
    <name type="scientific">Portunus trituberculatus</name>
    <name type="common">Swimming crab</name>
    <name type="synonym">Neptunus trituberculatus</name>
    <dbReference type="NCBI Taxonomy" id="210409"/>
    <lineage>
        <taxon>Eukaryota</taxon>
        <taxon>Metazoa</taxon>
        <taxon>Ecdysozoa</taxon>
        <taxon>Arthropoda</taxon>
        <taxon>Crustacea</taxon>
        <taxon>Multicrustacea</taxon>
        <taxon>Malacostraca</taxon>
        <taxon>Eumalacostraca</taxon>
        <taxon>Eucarida</taxon>
        <taxon>Decapoda</taxon>
        <taxon>Pleocyemata</taxon>
        <taxon>Brachyura</taxon>
        <taxon>Eubrachyura</taxon>
        <taxon>Portunoidea</taxon>
        <taxon>Portunidae</taxon>
        <taxon>Portuninae</taxon>
        <taxon>Portunus</taxon>
    </lineage>
</organism>
<protein>
    <submittedName>
        <fullName evidence="1">Uncharacterized protein</fullName>
    </submittedName>
</protein>